<keyword evidence="3" id="KW-1185">Reference proteome</keyword>
<evidence type="ECO:0000313" key="2">
    <source>
        <dbReference type="EMBL" id="GIY19898.1"/>
    </source>
</evidence>
<gene>
    <name evidence="2" type="ORF">CEXT_190251</name>
</gene>
<proteinExistence type="predicted"/>
<feature type="region of interest" description="Disordered" evidence="1">
    <location>
        <begin position="1"/>
        <end position="46"/>
    </location>
</feature>
<accession>A0AAV4RC73</accession>
<sequence>MQSPPFLHPPPQTASSNGAPTRQTETTASNSTQHANHRREGEMGARRYFIAKNTDCDQDKSLIFMTVDHNLSFRKNKKFGSVLCSLN</sequence>
<evidence type="ECO:0000313" key="3">
    <source>
        <dbReference type="Proteomes" id="UP001054945"/>
    </source>
</evidence>
<name>A0AAV4RC73_CAEEX</name>
<feature type="compositionally biased region" description="Pro residues" evidence="1">
    <location>
        <begin position="1"/>
        <end position="12"/>
    </location>
</feature>
<protein>
    <submittedName>
        <fullName evidence="2">Uncharacterized protein</fullName>
    </submittedName>
</protein>
<organism evidence="2 3">
    <name type="scientific">Caerostris extrusa</name>
    <name type="common">Bark spider</name>
    <name type="synonym">Caerostris bankana</name>
    <dbReference type="NCBI Taxonomy" id="172846"/>
    <lineage>
        <taxon>Eukaryota</taxon>
        <taxon>Metazoa</taxon>
        <taxon>Ecdysozoa</taxon>
        <taxon>Arthropoda</taxon>
        <taxon>Chelicerata</taxon>
        <taxon>Arachnida</taxon>
        <taxon>Araneae</taxon>
        <taxon>Araneomorphae</taxon>
        <taxon>Entelegynae</taxon>
        <taxon>Araneoidea</taxon>
        <taxon>Araneidae</taxon>
        <taxon>Caerostris</taxon>
    </lineage>
</organism>
<dbReference type="AlphaFoldDB" id="A0AAV4RC73"/>
<dbReference type="Proteomes" id="UP001054945">
    <property type="component" value="Unassembled WGS sequence"/>
</dbReference>
<comment type="caution">
    <text evidence="2">The sequence shown here is derived from an EMBL/GenBank/DDBJ whole genome shotgun (WGS) entry which is preliminary data.</text>
</comment>
<reference evidence="2 3" key="1">
    <citation type="submission" date="2021-06" db="EMBL/GenBank/DDBJ databases">
        <title>Caerostris extrusa draft genome.</title>
        <authorList>
            <person name="Kono N."/>
            <person name="Arakawa K."/>
        </authorList>
    </citation>
    <scope>NUCLEOTIDE SEQUENCE [LARGE SCALE GENOMIC DNA]</scope>
</reference>
<evidence type="ECO:0000256" key="1">
    <source>
        <dbReference type="SAM" id="MobiDB-lite"/>
    </source>
</evidence>
<feature type="compositionally biased region" description="Polar residues" evidence="1">
    <location>
        <begin position="13"/>
        <end position="34"/>
    </location>
</feature>
<dbReference type="EMBL" id="BPLR01007804">
    <property type="protein sequence ID" value="GIY19898.1"/>
    <property type="molecule type" value="Genomic_DNA"/>
</dbReference>